<evidence type="ECO:0000313" key="1">
    <source>
        <dbReference type="EMBL" id="KAJ4402797.1"/>
    </source>
</evidence>
<evidence type="ECO:0000313" key="2">
    <source>
        <dbReference type="Proteomes" id="UP001140510"/>
    </source>
</evidence>
<keyword evidence="2" id="KW-1185">Reference proteome</keyword>
<organism evidence="1 2">
    <name type="scientific">Didymella pomorum</name>
    <dbReference type="NCBI Taxonomy" id="749634"/>
    <lineage>
        <taxon>Eukaryota</taxon>
        <taxon>Fungi</taxon>
        <taxon>Dikarya</taxon>
        <taxon>Ascomycota</taxon>
        <taxon>Pezizomycotina</taxon>
        <taxon>Dothideomycetes</taxon>
        <taxon>Pleosporomycetidae</taxon>
        <taxon>Pleosporales</taxon>
        <taxon>Pleosporineae</taxon>
        <taxon>Didymellaceae</taxon>
        <taxon>Didymella</taxon>
    </lineage>
</organism>
<proteinExistence type="predicted"/>
<dbReference type="AlphaFoldDB" id="A0A9W9D5B5"/>
<dbReference type="OrthoDB" id="3784214at2759"/>
<comment type="caution">
    <text evidence="1">The sequence shown here is derived from an EMBL/GenBank/DDBJ whole genome shotgun (WGS) entry which is preliminary data.</text>
</comment>
<dbReference type="Proteomes" id="UP001140510">
    <property type="component" value="Unassembled WGS sequence"/>
</dbReference>
<dbReference type="EMBL" id="JAPEVA010000058">
    <property type="protein sequence ID" value="KAJ4402797.1"/>
    <property type="molecule type" value="Genomic_DNA"/>
</dbReference>
<gene>
    <name evidence="1" type="ORF">N0V91_007018</name>
</gene>
<reference evidence="1" key="1">
    <citation type="submission" date="2022-10" db="EMBL/GenBank/DDBJ databases">
        <title>Tapping the CABI collections for fungal endophytes: first genome assemblies for Collariella, Neodidymelliopsis, Ascochyta clinopodiicola, Didymella pomorum, Didymosphaeria variabile, Neocosmospora piperis and Neocucurbitaria cava.</title>
        <authorList>
            <person name="Hill R."/>
        </authorList>
    </citation>
    <scope>NUCLEOTIDE SEQUENCE</scope>
    <source>
        <strain evidence="1">IMI 355091</strain>
    </source>
</reference>
<sequence>MATMRDPKKAHTAFGSRQSPYLTSVSVATQSQASISRVTLSLRSPKSTPSTQCVILRYEEDQNDMPRLSPWAADSLTPAPFLDTLEIQPEESDEGSDEEGDEINVAFLPYFYGECHGIVFWEYIQDFKRGQVLGSACVTACTEEDLRRYGLVDYIGLMDVKSALGPVGPQSTEGADVMHSVGVEKGRWLEKNVVEDWEEWRSGGARLGLVLCIGIVGWR</sequence>
<name>A0A9W9D5B5_9PLEO</name>
<protein>
    <submittedName>
        <fullName evidence="1">Uncharacterized protein</fullName>
    </submittedName>
</protein>
<accession>A0A9W9D5B5</accession>